<evidence type="ECO:0000313" key="7">
    <source>
        <dbReference type="Proteomes" id="UP000748308"/>
    </source>
</evidence>
<dbReference type="InterPro" id="IPR001041">
    <property type="entry name" value="2Fe-2S_ferredoxin-type"/>
</dbReference>
<dbReference type="InterPro" id="IPR051919">
    <property type="entry name" value="W-dependent_AOR"/>
</dbReference>
<dbReference type="PANTHER" id="PTHR30038:SF7">
    <property type="entry name" value="TUNGSTEN-CONTAINING GLYCERALDEHYDE-3-PHOSPHATE:FERREDOXIN OXIDOREDUCTASE"/>
    <property type="match status" value="1"/>
</dbReference>
<evidence type="ECO:0000256" key="3">
    <source>
        <dbReference type="ARBA" id="ARBA00023014"/>
    </source>
</evidence>
<dbReference type="InterPro" id="IPR013984">
    <property type="entry name" value="Ald_Fedxn_OxRdtase_dom2"/>
</dbReference>
<dbReference type="GO" id="GO:0046872">
    <property type="term" value="F:metal ion binding"/>
    <property type="evidence" value="ECO:0007669"/>
    <property type="project" value="UniProtKB-KW"/>
</dbReference>
<keyword evidence="3" id="KW-0411">Iron-sulfur</keyword>
<dbReference type="Pfam" id="PF12838">
    <property type="entry name" value="Fer4_7"/>
    <property type="match status" value="1"/>
</dbReference>
<keyword evidence="1" id="KW-0479">Metal-binding</keyword>
<dbReference type="SUPFAM" id="SSF48310">
    <property type="entry name" value="Aldehyde ferredoxin oxidoreductase, C-terminal domains"/>
    <property type="match status" value="1"/>
</dbReference>
<dbReference type="PROSITE" id="PS51379">
    <property type="entry name" value="4FE4S_FER_2"/>
    <property type="match status" value="1"/>
</dbReference>
<dbReference type="SUPFAM" id="SSF54292">
    <property type="entry name" value="2Fe-2S ferredoxin-like"/>
    <property type="match status" value="1"/>
</dbReference>
<dbReference type="PANTHER" id="PTHR30038">
    <property type="entry name" value="ALDEHYDE FERREDOXIN OXIDOREDUCTASE"/>
    <property type="match status" value="1"/>
</dbReference>
<dbReference type="InterPro" id="IPR017896">
    <property type="entry name" value="4Fe4S_Fe-S-bd"/>
</dbReference>
<evidence type="ECO:0000256" key="2">
    <source>
        <dbReference type="ARBA" id="ARBA00023004"/>
    </source>
</evidence>
<comment type="caution">
    <text evidence="6">The sequence shown here is derived from an EMBL/GenBank/DDBJ whole genome shotgun (WGS) entry which is preliminary data.</text>
</comment>
<organism evidence="6 7">
    <name type="scientific">Eiseniibacteriota bacterium</name>
    <dbReference type="NCBI Taxonomy" id="2212470"/>
    <lineage>
        <taxon>Bacteria</taxon>
        <taxon>Candidatus Eiseniibacteriota</taxon>
    </lineage>
</organism>
<feature type="domain" description="2Fe-2S ferredoxin-type" evidence="4">
    <location>
        <begin position="3"/>
        <end position="83"/>
    </location>
</feature>
<keyword evidence="2" id="KW-0408">Iron</keyword>
<evidence type="ECO:0000259" key="4">
    <source>
        <dbReference type="PROSITE" id="PS51085"/>
    </source>
</evidence>
<dbReference type="Proteomes" id="UP000748308">
    <property type="component" value="Unassembled WGS sequence"/>
</dbReference>
<dbReference type="GO" id="GO:0051536">
    <property type="term" value="F:iron-sulfur cluster binding"/>
    <property type="evidence" value="ECO:0007669"/>
    <property type="project" value="UniProtKB-KW"/>
</dbReference>
<feature type="domain" description="4Fe-4S ferredoxin-type" evidence="5">
    <location>
        <begin position="162"/>
        <end position="193"/>
    </location>
</feature>
<dbReference type="EMBL" id="VGIY01000330">
    <property type="protein sequence ID" value="MBM3318349.1"/>
    <property type="molecule type" value="Genomic_DNA"/>
</dbReference>
<dbReference type="SUPFAM" id="SSF54862">
    <property type="entry name" value="4Fe-4S ferredoxins"/>
    <property type="match status" value="1"/>
</dbReference>
<dbReference type="InterPro" id="IPR036010">
    <property type="entry name" value="2Fe-2S_ferredoxin-like_sf"/>
</dbReference>
<dbReference type="AlphaFoldDB" id="A0A937XC99"/>
<dbReference type="InterPro" id="IPR017900">
    <property type="entry name" value="4Fe4S_Fe_S_CS"/>
</dbReference>
<dbReference type="Gene3D" id="1.10.599.10">
    <property type="entry name" value="Aldehyde Ferredoxin Oxidoreductase Protein, subunit A, domain 3"/>
    <property type="match status" value="1"/>
</dbReference>
<dbReference type="InterPro" id="IPR036021">
    <property type="entry name" value="Tungsten_al_ferr_oxy-like_C"/>
</dbReference>
<dbReference type="InterPro" id="IPR013985">
    <property type="entry name" value="Ald_Fedxn_OxRdtase_dom3"/>
</dbReference>
<dbReference type="Gene3D" id="3.30.70.20">
    <property type="match status" value="1"/>
</dbReference>
<dbReference type="Pfam" id="PF13510">
    <property type="entry name" value="Fer2_4"/>
    <property type="match status" value="1"/>
</dbReference>
<dbReference type="InterPro" id="IPR001203">
    <property type="entry name" value="OxRdtase_Ald_Fedxn_C"/>
</dbReference>
<dbReference type="Gene3D" id="1.10.569.10">
    <property type="entry name" value="Aldehyde Ferredoxin Oxidoreductase Protein, subunit A, domain 2"/>
    <property type="match status" value="1"/>
</dbReference>
<evidence type="ECO:0000256" key="1">
    <source>
        <dbReference type="ARBA" id="ARBA00022723"/>
    </source>
</evidence>
<evidence type="ECO:0000259" key="5">
    <source>
        <dbReference type="PROSITE" id="PS51379"/>
    </source>
</evidence>
<dbReference type="CDD" id="cd00207">
    <property type="entry name" value="fer2"/>
    <property type="match status" value="1"/>
</dbReference>
<evidence type="ECO:0000313" key="6">
    <source>
        <dbReference type="EMBL" id="MBM3318349.1"/>
    </source>
</evidence>
<proteinExistence type="predicted"/>
<protein>
    <submittedName>
        <fullName evidence="6">(2Fe-2S)-binding protein</fullName>
    </submittedName>
</protein>
<dbReference type="PROSITE" id="PS51085">
    <property type="entry name" value="2FE2S_FER_2"/>
    <property type="match status" value="1"/>
</dbReference>
<dbReference type="GO" id="GO:0009055">
    <property type="term" value="F:electron transfer activity"/>
    <property type="evidence" value="ECO:0007669"/>
    <property type="project" value="InterPro"/>
</dbReference>
<gene>
    <name evidence="6" type="ORF">FJY75_10915</name>
</gene>
<dbReference type="Pfam" id="PF01314">
    <property type="entry name" value="AFOR_C"/>
    <property type="match status" value="1"/>
</dbReference>
<reference evidence="6" key="1">
    <citation type="submission" date="2019-03" db="EMBL/GenBank/DDBJ databases">
        <title>Lake Tanganyika Metagenome-Assembled Genomes (MAGs).</title>
        <authorList>
            <person name="Tran P."/>
        </authorList>
    </citation>
    <scope>NUCLEOTIDE SEQUENCE</scope>
    <source>
        <strain evidence="6">M_DeepCast_400m_m2_100</strain>
    </source>
</reference>
<name>A0A937XC99_UNCEI</name>
<accession>A0A937XC99</accession>
<sequence length="664" mass="74668">MAQKIQILVDGRTVEAAPGAPLLELLQSRGCEIPTLCHHPDLAPAGSCRLCVVEIEARGKRRLVASCTAKVRDGMSVSTASEPVLAHRRRIAAMHLGRWPRVPVIQEIARRCGVVDASAYRGTMTDENPRACVLCTRCVRACEEFVQQRILDFAGRGARRHMTMAYGDVDPHCIGCTSCAYVCPTGAIQVVDDLNHPHDPVMIRDHGMKVNAEMARLDPQQCRMRQVGTANIIDVMDQYDLLPCHNFKFGSHPDAKKIYSAVFRDQYLTQGEDDGCWKGCSMACAKAAEDFELKTGPYAGRKVLVDGPEYENAGACANMGCFDPWFALEWNFYCDTYGVDTISFGTCMAFVMEAFEAGVITEAQTGGKKLRFGAMLETLECLHEMARGEGFGVDVGQGIRWLKEKWVREYGADPAFLQDIGMEVKGLEVSEYVAKESVAQQAGYSMAVKGPQHDEAWLIFMDMVNNQIPSFEDKAEALYYFPLWRTWFGLMGLCKLLWNDVVPVDNKTYPPQQAAKVPDHVRNYFKFFEGMTGIPLDDEKMLAQSARVHNLQRIMSYRCGRGTREHDLPPYRMMGPVTAEEYESRAERYDKQLREILGVDPAGKPVEEKIRLLRAHREAQYVRVLETAYERRGWTRNGVPRISRLKELGIDLPEITAIVRDAQD</sequence>
<dbReference type="Gene3D" id="3.10.20.740">
    <property type="match status" value="1"/>
</dbReference>
<dbReference type="GO" id="GO:0016625">
    <property type="term" value="F:oxidoreductase activity, acting on the aldehyde or oxo group of donors, iron-sulfur protein as acceptor"/>
    <property type="evidence" value="ECO:0007669"/>
    <property type="project" value="InterPro"/>
</dbReference>
<dbReference type="PROSITE" id="PS00198">
    <property type="entry name" value="4FE4S_FER_1"/>
    <property type="match status" value="1"/>
</dbReference>